<evidence type="ECO:0000313" key="1">
    <source>
        <dbReference type="EMBL" id="GIM71972.1"/>
    </source>
</evidence>
<evidence type="ECO:0000313" key="2">
    <source>
        <dbReference type="Proteomes" id="UP000681340"/>
    </source>
</evidence>
<dbReference type="Proteomes" id="UP000681340">
    <property type="component" value="Unassembled WGS sequence"/>
</dbReference>
<comment type="caution">
    <text evidence="1">The sequence shown here is derived from an EMBL/GenBank/DDBJ whole genome shotgun (WGS) entry which is preliminary data.</text>
</comment>
<name>A0A919SI68_9ACTN</name>
<accession>A0A919SI68</accession>
<sequence>MCHESVAAASDGAVSGITLNGGIFAGPFEHALPISGVKAIGRDAVMIDDIRVLIARADVGDAADLRDRSFSAQ</sequence>
<dbReference type="EMBL" id="BOQL01000038">
    <property type="protein sequence ID" value="GIM71972.1"/>
    <property type="molecule type" value="Genomic_DNA"/>
</dbReference>
<dbReference type="AlphaFoldDB" id="A0A919SI68"/>
<keyword evidence="2" id="KW-1185">Reference proteome</keyword>
<protein>
    <submittedName>
        <fullName evidence="1">Uncharacterized protein</fullName>
    </submittedName>
</protein>
<gene>
    <name evidence="1" type="ORF">Aau02nite_48640</name>
</gene>
<dbReference type="RefSeq" id="WP_212990832.1">
    <property type="nucleotide sequence ID" value="NZ_BAABEA010000025.1"/>
</dbReference>
<organism evidence="1 2">
    <name type="scientific">Actinoplanes auranticolor</name>
    <dbReference type="NCBI Taxonomy" id="47988"/>
    <lineage>
        <taxon>Bacteria</taxon>
        <taxon>Bacillati</taxon>
        <taxon>Actinomycetota</taxon>
        <taxon>Actinomycetes</taxon>
        <taxon>Micromonosporales</taxon>
        <taxon>Micromonosporaceae</taxon>
        <taxon>Actinoplanes</taxon>
    </lineage>
</organism>
<proteinExistence type="predicted"/>
<reference evidence="1" key="1">
    <citation type="submission" date="2021-03" db="EMBL/GenBank/DDBJ databases">
        <title>Whole genome shotgun sequence of Actinoplanes auranticolor NBRC 12245.</title>
        <authorList>
            <person name="Komaki H."/>
            <person name="Tamura T."/>
        </authorList>
    </citation>
    <scope>NUCLEOTIDE SEQUENCE</scope>
    <source>
        <strain evidence="1">NBRC 12245</strain>
    </source>
</reference>